<proteinExistence type="predicted"/>
<evidence type="ECO:0000256" key="7">
    <source>
        <dbReference type="ARBA" id="ARBA00022777"/>
    </source>
</evidence>
<reference evidence="9 10" key="1">
    <citation type="submission" date="2018-08" db="EMBL/GenBank/DDBJ databases">
        <title>A genome reference for cultivated species of the human gut microbiota.</title>
        <authorList>
            <person name="Zou Y."/>
            <person name="Xue W."/>
            <person name="Luo G."/>
        </authorList>
    </citation>
    <scope>NUCLEOTIDE SEQUENCE [LARGE SCALE GENOMIC DNA]</scope>
    <source>
        <strain evidence="9 10">OF01-2LB</strain>
    </source>
</reference>
<evidence type="ECO:0000256" key="5">
    <source>
        <dbReference type="ARBA" id="ARBA00022679"/>
    </source>
</evidence>
<dbReference type="Proteomes" id="UP000260025">
    <property type="component" value="Unassembled WGS sequence"/>
</dbReference>
<keyword evidence="3" id="KW-0963">Cytoplasm</keyword>
<dbReference type="GO" id="GO:0009401">
    <property type="term" value="P:phosphoenolpyruvate-dependent sugar phosphotransferase system"/>
    <property type="evidence" value="ECO:0007669"/>
    <property type="project" value="UniProtKB-KW"/>
</dbReference>
<dbReference type="GO" id="GO:0016301">
    <property type="term" value="F:kinase activity"/>
    <property type="evidence" value="ECO:0007669"/>
    <property type="project" value="UniProtKB-KW"/>
</dbReference>
<evidence type="ECO:0000256" key="3">
    <source>
        <dbReference type="ARBA" id="ARBA00022490"/>
    </source>
</evidence>
<evidence type="ECO:0000313" key="10">
    <source>
        <dbReference type="Proteomes" id="UP000260025"/>
    </source>
</evidence>
<comment type="caution">
    <text evidence="9">The sequence shown here is derived from an EMBL/GenBank/DDBJ whole genome shotgun (WGS) entry which is preliminary data.</text>
</comment>
<dbReference type="PROSITE" id="PS51101">
    <property type="entry name" value="PTS_EIIB_TYPE_4"/>
    <property type="match status" value="1"/>
</dbReference>
<dbReference type="OrthoDB" id="9788818at2"/>
<keyword evidence="7" id="KW-0418">Kinase</keyword>
<keyword evidence="4" id="KW-0762">Sugar transport</keyword>
<evidence type="ECO:0000256" key="2">
    <source>
        <dbReference type="ARBA" id="ARBA00022448"/>
    </source>
</evidence>
<organism evidence="9 10">
    <name type="scientific">Clostridium innocuum</name>
    <dbReference type="NCBI Taxonomy" id="1522"/>
    <lineage>
        <taxon>Bacteria</taxon>
        <taxon>Bacillati</taxon>
        <taxon>Bacillota</taxon>
        <taxon>Clostridia</taxon>
        <taxon>Eubacteriales</taxon>
        <taxon>Clostridiaceae</taxon>
        <taxon>Clostridium</taxon>
    </lineage>
</organism>
<dbReference type="AlphaFoldDB" id="A0A3E2VDS0"/>
<evidence type="ECO:0000313" key="9">
    <source>
        <dbReference type="EMBL" id="RGC08701.1"/>
    </source>
</evidence>
<feature type="domain" description="PTS EIIB type-4" evidence="8">
    <location>
        <begin position="1"/>
        <end position="163"/>
    </location>
</feature>
<evidence type="ECO:0000256" key="4">
    <source>
        <dbReference type="ARBA" id="ARBA00022597"/>
    </source>
</evidence>
<dbReference type="EMBL" id="QVEV01000071">
    <property type="protein sequence ID" value="RGC08701.1"/>
    <property type="molecule type" value="Genomic_DNA"/>
</dbReference>
<dbReference type="GO" id="GO:0008982">
    <property type="term" value="F:protein-N(PI)-phosphohistidine-sugar phosphotransferase activity"/>
    <property type="evidence" value="ECO:0007669"/>
    <property type="project" value="InterPro"/>
</dbReference>
<name>A0A3E2VDS0_CLOIN</name>
<accession>A0A3E2VDS0</accession>
<dbReference type="Gene3D" id="3.40.35.10">
    <property type="entry name" value="Phosphotransferase system, sorbose subfamily IIB component"/>
    <property type="match status" value="1"/>
</dbReference>
<gene>
    <name evidence="9" type="ORF">DXA38_21770</name>
</gene>
<dbReference type="GO" id="GO:0005737">
    <property type="term" value="C:cytoplasm"/>
    <property type="evidence" value="ECO:0007669"/>
    <property type="project" value="UniProtKB-SubCell"/>
</dbReference>
<keyword evidence="5" id="KW-0808">Transferase</keyword>
<evidence type="ECO:0000256" key="1">
    <source>
        <dbReference type="ARBA" id="ARBA00004496"/>
    </source>
</evidence>
<evidence type="ECO:0000256" key="6">
    <source>
        <dbReference type="ARBA" id="ARBA00022683"/>
    </source>
</evidence>
<dbReference type="InterPro" id="IPR004720">
    <property type="entry name" value="PTS_IIB_sorbose-sp"/>
</dbReference>
<comment type="subcellular location">
    <subcellularLocation>
        <location evidence="1">Cytoplasm</location>
    </subcellularLocation>
</comment>
<dbReference type="RefSeq" id="WP_117444989.1">
    <property type="nucleotide sequence ID" value="NZ_QVEV01000071.1"/>
</dbReference>
<keyword evidence="2" id="KW-0813">Transport</keyword>
<sequence>MTAQIVHARIDYRLIHGQVITKWLKQCGADRIIIIDDNLSKDKFMGQIYKMAAPTGIQVDIVSVAQAKNLWLPNKTVKGRIFLLFKSIEMAIAAIGDGLQLNSLQLGGYEQKDDRKNVHYGIYMSTSDGEKLKGIAETGVRIYFQTIPGEEIEELDKILKKLN</sequence>
<dbReference type="SUPFAM" id="SSF52728">
    <property type="entry name" value="PTS IIb component"/>
    <property type="match status" value="1"/>
</dbReference>
<dbReference type="InterPro" id="IPR036667">
    <property type="entry name" value="PTS_IIB_sorbose-sp_sf"/>
</dbReference>
<keyword evidence="6" id="KW-0598">Phosphotransferase system</keyword>
<dbReference type="Pfam" id="PF03830">
    <property type="entry name" value="PTSIIB_sorb"/>
    <property type="match status" value="1"/>
</dbReference>
<evidence type="ECO:0000259" key="8">
    <source>
        <dbReference type="PROSITE" id="PS51101"/>
    </source>
</evidence>
<protein>
    <submittedName>
        <fullName evidence="9">PTS mannose/fructose/sorbose transporter subunit IIB</fullName>
    </submittedName>
</protein>